<dbReference type="Proteomes" id="UP000321827">
    <property type="component" value="Unassembled WGS sequence"/>
</dbReference>
<evidence type="ECO:0000256" key="1">
    <source>
        <dbReference type="ARBA" id="ARBA00004651"/>
    </source>
</evidence>
<evidence type="ECO:0000256" key="7">
    <source>
        <dbReference type="ARBA" id="ARBA00023136"/>
    </source>
</evidence>
<feature type="transmembrane region" description="Helical" evidence="8">
    <location>
        <begin position="347"/>
        <end position="369"/>
    </location>
</feature>
<dbReference type="EMBL" id="BJXN01000003">
    <property type="protein sequence ID" value="GEM89141.1"/>
    <property type="molecule type" value="Genomic_DNA"/>
</dbReference>
<comment type="subcellular location">
    <subcellularLocation>
        <location evidence="1 8">Cell membrane</location>
        <topology evidence="1 8">Multi-pass membrane protein</topology>
    </subcellularLocation>
</comment>
<keyword evidence="3 8" id="KW-0813">Transport</keyword>
<keyword evidence="4 8" id="KW-1003">Cell membrane</keyword>
<evidence type="ECO:0000256" key="6">
    <source>
        <dbReference type="ARBA" id="ARBA00022989"/>
    </source>
</evidence>
<accession>A0A511RHL1</accession>
<dbReference type="PROSITE" id="PS51012">
    <property type="entry name" value="ABC_TM2"/>
    <property type="match status" value="1"/>
</dbReference>
<evidence type="ECO:0000313" key="11">
    <source>
        <dbReference type="Proteomes" id="UP000321827"/>
    </source>
</evidence>
<keyword evidence="7 8" id="KW-0472">Membrane</keyword>
<dbReference type="InterPro" id="IPR047817">
    <property type="entry name" value="ABC2_TM_bact-type"/>
</dbReference>
<feature type="transmembrane region" description="Helical" evidence="8">
    <location>
        <begin position="21"/>
        <end position="42"/>
    </location>
</feature>
<evidence type="ECO:0000259" key="9">
    <source>
        <dbReference type="PROSITE" id="PS51012"/>
    </source>
</evidence>
<gene>
    <name evidence="10" type="ORF">ODE01S_05750</name>
</gene>
<dbReference type="AlphaFoldDB" id="A0A511RHL1"/>
<dbReference type="Gene3D" id="3.40.1710.10">
    <property type="entry name" value="abc type-2 transporter like domain"/>
    <property type="match status" value="1"/>
</dbReference>
<reference evidence="10 11" key="1">
    <citation type="submission" date="2019-07" db="EMBL/GenBank/DDBJ databases">
        <title>Whole genome shotgun sequence of Oceanithermus desulfurans NBRC 100063.</title>
        <authorList>
            <person name="Hosoyama A."/>
            <person name="Uohara A."/>
            <person name="Ohji S."/>
            <person name="Ichikawa N."/>
        </authorList>
    </citation>
    <scope>NUCLEOTIDE SEQUENCE [LARGE SCALE GENOMIC DNA]</scope>
    <source>
        <strain evidence="10 11">NBRC 100063</strain>
    </source>
</reference>
<feature type="domain" description="ABC transmembrane type-2" evidence="9">
    <location>
        <begin position="147"/>
        <end position="372"/>
    </location>
</feature>
<evidence type="ECO:0000256" key="2">
    <source>
        <dbReference type="ARBA" id="ARBA00007783"/>
    </source>
</evidence>
<dbReference type="PRINTS" id="PR00164">
    <property type="entry name" value="ABC2TRNSPORT"/>
</dbReference>
<keyword evidence="5 8" id="KW-0812">Transmembrane</keyword>
<dbReference type="InterPro" id="IPR051449">
    <property type="entry name" value="ABC-2_transporter_component"/>
</dbReference>
<dbReference type="InterPro" id="IPR013525">
    <property type="entry name" value="ABC2_TM"/>
</dbReference>
<keyword evidence="6 8" id="KW-1133">Transmembrane helix</keyword>
<evidence type="ECO:0000256" key="5">
    <source>
        <dbReference type="ARBA" id="ARBA00022692"/>
    </source>
</evidence>
<evidence type="ECO:0000256" key="8">
    <source>
        <dbReference type="RuleBase" id="RU361157"/>
    </source>
</evidence>
<dbReference type="GO" id="GO:0140359">
    <property type="term" value="F:ABC-type transporter activity"/>
    <property type="evidence" value="ECO:0007669"/>
    <property type="project" value="InterPro"/>
</dbReference>
<sequence>MRWSRVRAVAKKEMLELRRDPILLRVIVILPVAMLLLFGYAVNFNLKHIPIAVWDRADDRIAQTLVRELGKDGKFDLVARVNDEAELKRLIDRQTARVGLEIPPRLVEQVRAGRGVRLRALVDSSDPTFAFQAQVGLQKAVGRLNARLIAARMLAGEAQPLPLELETELLYNPEGNTAAFMVPGIVGIILTQIAVILTGLAIVREKETRMLESLIATPVRPGELVIGKVLPYLVIAFADTLLVLWVGYVVFAVPMRGSLALLLLLIFLFVLGSLAVGIVVSARARTQIQAIFGTLVYYLPSIFLSGLFFPIEGMPRVLQAVTYLIPLRYFLEAARGVMLRGVGLDVLYAPFAALVVFTALMLVLATLSFRKRLL</sequence>
<dbReference type="OrthoDB" id="9776218at2"/>
<feature type="transmembrane region" description="Helical" evidence="8">
    <location>
        <begin position="229"/>
        <end position="253"/>
    </location>
</feature>
<proteinExistence type="inferred from homology"/>
<evidence type="ECO:0000313" key="10">
    <source>
        <dbReference type="EMBL" id="GEM89141.1"/>
    </source>
</evidence>
<protein>
    <recommendedName>
        <fullName evidence="8">Transport permease protein</fullName>
    </recommendedName>
</protein>
<dbReference type="InterPro" id="IPR000412">
    <property type="entry name" value="ABC_2_transport"/>
</dbReference>
<feature type="transmembrane region" description="Helical" evidence="8">
    <location>
        <begin position="292"/>
        <end position="311"/>
    </location>
</feature>
<comment type="similarity">
    <text evidence="2 8">Belongs to the ABC-2 integral membrane protein family.</text>
</comment>
<dbReference type="PANTHER" id="PTHR30294">
    <property type="entry name" value="MEMBRANE COMPONENT OF ABC TRANSPORTER YHHJ-RELATED"/>
    <property type="match status" value="1"/>
</dbReference>
<dbReference type="Pfam" id="PF12698">
    <property type="entry name" value="ABC2_membrane_3"/>
    <property type="match status" value="1"/>
</dbReference>
<evidence type="ECO:0000256" key="3">
    <source>
        <dbReference type="ARBA" id="ARBA00022448"/>
    </source>
</evidence>
<evidence type="ECO:0000256" key="4">
    <source>
        <dbReference type="ARBA" id="ARBA00022475"/>
    </source>
</evidence>
<comment type="caution">
    <text evidence="10">The sequence shown here is derived from an EMBL/GenBank/DDBJ whole genome shotgun (WGS) entry which is preliminary data.</text>
</comment>
<dbReference type="GO" id="GO:0043190">
    <property type="term" value="C:ATP-binding cassette (ABC) transporter complex"/>
    <property type="evidence" value="ECO:0007669"/>
    <property type="project" value="InterPro"/>
</dbReference>
<name>A0A511RHL1_9DEIN</name>
<feature type="transmembrane region" description="Helical" evidence="8">
    <location>
        <begin position="259"/>
        <end position="280"/>
    </location>
</feature>
<dbReference type="RefSeq" id="WP_147145641.1">
    <property type="nucleotide sequence ID" value="NZ_BJXN01000003.1"/>
</dbReference>
<feature type="transmembrane region" description="Helical" evidence="8">
    <location>
        <begin position="178"/>
        <end position="203"/>
    </location>
</feature>
<organism evidence="10 11">
    <name type="scientific">Oceanithermus desulfurans NBRC 100063</name>
    <dbReference type="NCBI Taxonomy" id="1227550"/>
    <lineage>
        <taxon>Bacteria</taxon>
        <taxon>Thermotogati</taxon>
        <taxon>Deinococcota</taxon>
        <taxon>Deinococci</taxon>
        <taxon>Thermales</taxon>
        <taxon>Thermaceae</taxon>
        <taxon>Oceanithermus</taxon>
    </lineage>
</organism>
<dbReference type="PANTHER" id="PTHR30294:SF29">
    <property type="entry name" value="MULTIDRUG ABC TRANSPORTER PERMEASE YBHS-RELATED"/>
    <property type="match status" value="1"/>
</dbReference>